<dbReference type="EMBL" id="LXQA010012505">
    <property type="protein sequence ID" value="MCH87590.1"/>
    <property type="molecule type" value="Genomic_DNA"/>
</dbReference>
<proteinExistence type="predicted"/>
<dbReference type="GO" id="GO:0003676">
    <property type="term" value="F:nucleic acid binding"/>
    <property type="evidence" value="ECO:0007669"/>
    <property type="project" value="InterPro"/>
</dbReference>
<dbReference type="AlphaFoldDB" id="A0A392MJB1"/>
<feature type="compositionally biased region" description="Low complexity" evidence="2">
    <location>
        <begin position="86"/>
        <end position="100"/>
    </location>
</feature>
<organism evidence="4 5">
    <name type="scientific">Trifolium medium</name>
    <dbReference type="NCBI Taxonomy" id="97028"/>
    <lineage>
        <taxon>Eukaryota</taxon>
        <taxon>Viridiplantae</taxon>
        <taxon>Streptophyta</taxon>
        <taxon>Embryophyta</taxon>
        <taxon>Tracheophyta</taxon>
        <taxon>Spermatophyta</taxon>
        <taxon>Magnoliopsida</taxon>
        <taxon>eudicotyledons</taxon>
        <taxon>Gunneridae</taxon>
        <taxon>Pentapetalae</taxon>
        <taxon>rosids</taxon>
        <taxon>fabids</taxon>
        <taxon>Fabales</taxon>
        <taxon>Fabaceae</taxon>
        <taxon>Papilionoideae</taxon>
        <taxon>50 kb inversion clade</taxon>
        <taxon>NPAAA clade</taxon>
        <taxon>Hologalegina</taxon>
        <taxon>IRL clade</taxon>
        <taxon>Trifolieae</taxon>
        <taxon>Trifolium</taxon>
    </lineage>
</organism>
<name>A0A392MJB1_9FABA</name>
<reference evidence="4 5" key="1">
    <citation type="journal article" date="2018" name="Front. Plant Sci.">
        <title>Red Clover (Trifolium pratense) and Zigzag Clover (T. medium) - A Picture of Genomic Similarities and Differences.</title>
        <authorList>
            <person name="Dluhosova J."/>
            <person name="Istvanek J."/>
            <person name="Nedelnik J."/>
            <person name="Repkova J."/>
        </authorList>
    </citation>
    <scope>NUCLEOTIDE SEQUENCE [LARGE SCALE GENOMIC DNA]</scope>
    <source>
        <strain evidence="5">cv. 10/8</strain>
        <tissue evidence="4">Leaf</tissue>
    </source>
</reference>
<feature type="compositionally biased region" description="Polar residues" evidence="2">
    <location>
        <begin position="132"/>
        <end position="147"/>
    </location>
</feature>
<evidence type="ECO:0000256" key="2">
    <source>
        <dbReference type="SAM" id="MobiDB-lite"/>
    </source>
</evidence>
<dbReference type="GO" id="GO:0008270">
    <property type="term" value="F:zinc ion binding"/>
    <property type="evidence" value="ECO:0007669"/>
    <property type="project" value="UniProtKB-KW"/>
</dbReference>
<keyword evidence="1" id="KW-0862">Zinc</keyword>
<dbReference type="PROSITE" id="PS50158">
    <property type="entry name" value="ZF_CCHC"/>
    <property type="match status" value="1"/>
</dbReference>
<keyword evidence="5" id="KW-1185">Reference proteome</keyword>
<feature type="compositionally biased region" description="Polar residues" evidence="2">
    <location>
        <begin position="101"/>
        <end position="110"/>
    </location>
</feature>
<evidence type="ECO:0000313" key="5">
    <source>
        <dbReference type="Proteomes" id="UP000265520"/>
    </source>
</evidence>
<dbReference type="Proteomes" id="UP000265520">
    <property type="component" value="Unassembled WGS sequence"/>
</dbReference>
<dbReference type="InterPro" id="IPR025836">
    <property type="entry name" value="Zn_knuckle_CX2CX4HX4C"/>
</dbReference>
<protein>
    <recommendedName>
        <fullName evidence="3">CCHC-type domain-containing protein</fullName>
    </recommendedName>
</protein>
<feature type="compositionally biased region" description="Basic and acidic residues" evidence="2">
    <location>
        <begin position="148"/>
        <end position="163"/>
    </location>
</feature>
<keyword evidence="1" id="KW-0479">Metal-binding</keyword>
<feature type="region of interest" description="Disordered" evidence="2">
    <location>
        <begin position="126"/>
        <end position="175"/>
    </location>
</feature>
<feature type="domain" description="CCHC-type" evidence="3">
    <location>
        <begin position="8"/>
        <end position="23"/>
    </location>
</feature>
<feature type="non-terminal residue" evidence="4">
    <location>
        <position position="1"/>
    </location>
</feature>
<gene>
    <name evidence="4" type="ORF">A2U01_0008463</name>
</gene>
<comment type="caution">
    <text evidence="4">The sequence shown here is derived from an EMBL/GenBank/DDBJ whole genome shotgun (WGS) entry which is preliminary data.</text>
</comment>
<feature type="region of interest" description="Disordered" evidence="2">
    <location>
        <begin position="49"/>
        <end position="110"/>
    </location>
</feature>
<evidence type="ECO:0000256" key="1">
    <source>
        <dbReference type="PROSITE-ProRule" id="PRU00047"/>
    </source>
</evidence>
<keyword evidence="1" id="KW-0863">Zinc-finger</keyword>
<dbReference type="InterPro" id="IPR001878">
    <property type="entry name" value="Znf_CCHC"/>
</dbReference>
<accession>A0A392MJB1</accession>
<sequence>YEKLPQMCFKCGMIGHSDKLCRNQALVLDTLAPLGPWIRSTQYGRRKMEDKDRKYYSNPSHAKNFGQYSPPVPTDLLEKLAAMRVQPTTETPHQQHTHQPSSQYHNPQQTDQIPMDSIQCQIEETGKKSHRISYNQELATMNNTTENSPKEQPIKRQKMEENQRVGTARQASPRQ</sequence>
<evidence type="ECO:0000259" key="3">
    <source>
        <dbReference type="PROSITE" id="PS50158"/>
    </source>
</evidence>
<dbReference type="Pfam" id="PF14392">
    <property type="entry name" value="zf-CCHC_4"/>
    <property type="match status" value="1"/>
</dbReference>
<evidence type="ECO:0000313" key="4">
    <source>
        <dbReference type="EMBL" id="MCH87590.1"/>
    </source>
</evidence>